<organism evidence="1 2">
    <name type="scientific">Bacillus phage FADO</name>
    <dbReference type="NCBI Taxonomy" id="2917160"/>
    <lineage>
        <taxon>Viruses</taxon>
        <taxon>Duplodnaviria</taxon>
        <taxon>Heunggongvirae</taxon>
        <taxon>Uroviricota</taxon>
        <taxon>Caudoviricetes</taxon>
        <taxon>Heleneionescovirinae</taxon>
        <taxon>Zhangjivirus</taxon>
        <taxon>Zhangjivirus fado</taxon>
    </lineage>
</organism>
<sequence length="112" mass="13431">MPTTRAKNKKRYTIHKTEIHCDKDRVKAILDARDIDYKELHYRVTEKFGLDIKYNSFMDLIKNINSWKLIYAWALADVLHKSIEDLFIVVDVDVEKKIKEKEKWNEQYGKKG</sequence>
<evidence type="ECO:0000313" key="1">
    <source>
        <dbReference type="EMBL" id="UNY48765.1"/>
    </source>
</evidence>
<reference evidence="1 2" key="1">
    <citation type="submission" date="2022-01" db="EMBL/GenBank/DDBJ databases">
        <authorList>
            <person name="Stokar-Avihail A."/>
        </authorList>
    </citation>
    <scope>NUCLEOTIDE SEQUENCE [LARGE SCALE GENOMIC DNA]</scope>
</reference>
<gene>
    <name evidence="1" type="ORF">fado_50</name>
</gene>
<name>A0AAE9G6E7_9CAUD</name>
<keyword evidence="2" id="KW-1185">Reference proteome</keyword>
<dbReference type="Proteomes" id="UP000831021">
    <property type="component" value="Segment"/>
</dbReference>
<dbReference type="EMBL" id="OM236516">
    <property type="protein sequence ID" value="UNY48765.1"/>
    <property type="molecule type" value="Genomic_DNA"/>
</dbReference>
<proteinExistence type="predicted"/>
<evidence type="ECO:0000313" key="2">
    <source>
        <dbReference type="Proteomes" id="UP000831021"/>
    </source>
</evidence>
<accession>A0AAE9G6E7</accession>
<protein>
    <submittedName>
        <fullName evidence="1">Uncharacterized protein</fullName>
    </submittedName>
</protein>